<proteinExistence type="inferred from homology"/>
<protein>
    <submittedName>
        <fullName evidence="4">BZ3500_MvSof-1268-A1-R1_Chr6-3g08969 protein</fullName>
    </submittedName>
</protein>
<dbReference type="Proteomes" id="UP000249723">
    <property type="component" value="Unassembled WGS sequence"/>
</dbReference>
<evidence type="ECO:0000256" key="2">
    <source>
        <dbReference type="SAM" id="MobiDB-lite"/>
    </source>
</evidence>
<dbReference type="Gene3D" id="2.60.120.330">
    <property type="entry name" value="B-lactam Antibiotic, Isopenicillin N Synthase, Chain"/>
    <property type="match status" value="1"/>
</dbReference>
<dbReference type="InterPro" id="IPR050231">
    <property type="entry name" value="Iron_ascorbate_oxido_reductase"/>
</dbReference>
<organism evidence="4 5">
    <name type="scientific">Microbotryum saponariae</name>
    <dbReference type="NCBI Taxonomy" id="289078"/>
    <lineage>
        <taxon>Eukaryota</taxon>
        <taxon>Fungi</taxon>
        <taxon>Dikarya</taxon>
        <taxon>Basidiomycota</taxon>
        <taxon>Pucciniomycotina</taxon>
        <taxon>Microbotryomycetes</taxon>
        <taxon>Microbotryales</taxon>
        <taxon>Microbotryaceae</taxon>
        <taxon>Microbotryum</taxon>
    </lineage>
</organism>
<dbReference type="InterPro" id="IPR026992">
    <property type="entry name" value="DIOX_N"/>
</dbReference>
<dbReference type="Pfam" id="PF14226">
    <property type="entry name" value="DIOX_N"/>
    <property type="match status" value="1"/>
</dbReference>
<dbReference type="PROSITE" id="PS51471">
    <property type="entry name" value="FE2OG_OXY"/>
    <property type="match status" value="1"/>
</dbReference>
<name>A0A2X0LKC1_9BASI</name>
<keyword evidence="5" id="KW-1185">Reference proteome</keyword>
<dbReference type="GO" id="GO:0046872">
    <property type="term" value="F:metal ion binding"/>
    <property type="evidence" value="ECO:0007669"/>
    <property type="project" value="UniProtKB-KW"/>
</dbReference>
<feature type="compositionally biased region" description="Polar residues" evidence="2">
    <location>
        <begin position="353"/>
        <end position="367"/>
    </location>
</feature>
<evidence type="ECO:0000313" key="5">
    <source>
        <dbReference type="Proteomes" id="UP000249723"/>
    </source>
</evidence>
<gene>
    <name evidence="4" type="ORF">BZ3500_MVSOF-1268-A1-R1_CHR6-3G08969</name>
</gene>
<evidence type="ECO:0000313" key="4">
    <source>
        <dbReference type="EMBL" id="SCZ93902.1"/>
    </source>
</evidence>
<dbReference type="OrthoDB" id="2519920at2759"/>
<dbReference type="InterPro" id="IPR005123">
    <property type="entry name" value="Oxoglu/Fe-dep_dioxygenase_dom"/>
</dbReference>
<dbReference type="GO" id="GO:0016491">
    <property type="term" value="F:oxidoreductase activity"/>
    <property type="evidence" value="ECO:0007669"/>
    <property type="project" value="UniProtKB-KW"/>
</dbReference>
<dbReference type="InterPro" id="IPR027443">
    <property type="entry name" value="IPNS-like_sf"/>
</dbReference>
<feature type="region of interest" description="Disordered" evidence="2">
    <location>
        <begin position="343"/>
        <end position="367"/>
    </location>
</feature>
<accession>A0A2X0LKC1</accession>
<evidence type="ECO:0000259" key="3">
    <source>
        <dbReference type="PROSITE" id="PS51471"/>
    </source>
</evidence>
<dbReference type="InterPro" id="IPR044861">
    <property type="entry name" value="IPNS-like_FE2OG_OXY"/>
</dbReference>
<dbReference type="SUPFAM" id="SSF51197">
    <property type="entry name" value="Clavaminate synthase-like"/>
    <property type="match status" value="1"/>
</dbReference>
<evidence type="ECO:0000256" key="1">
    <source>
        <dbReference type="RuleBase" id="RU003682"/>
    </source>
</evidence>
<dbReference type="EMBL" id="FMWP01000048">
    <property type="protein sequence ID" value="SCZ93902.1"/>
    <property type="molecule type" value="Genomic_DNA"/>
</dbReference>
<comment type="similarity">
    <text evidence="1">Belongs to the iron/ascorbate-dependent oxidoreductase family.</text>
</comment>
<dbReference type="Pfam" id="PF03171">
    <property type="entry name" value="2OG-FeII_Oxy"/>
    <property type="match status" value="1"/>
</dbReference>
<dbReference type="AlphaFoldDB" id="A0A2X0LKC1"/>
<keyword evidence="1" id="KW-0408">Iron</keyword>
<dbReference type="PANTHER" id="PTHR47990">
    <property type="entry name" value="2-OXOGLUTARATE (2OG) AND FE(II)-DEPENDENT OXYGENASE SUPERFAMILY PROTEIN-RELATED"/>
    <property type="match status" value="1"/>
</dbReference>
<keyword evidence="1" id="KW-0560">Oxidoreductase</keyword>
<reference evidence="5" key="1">
    <citation type="submission" date="2016-10" db="EMBL/GenBank/DDBJ databases">
        <authorList>
            <person name="Jeantristanb JTB J.-T."/>
            <person name="Ricardo R."/>
        </authorList>
    </citation>
    <scope>NUCLEOTIDE SEQUENCE [LARGE SCALE GENOMIC DNA]</scope>
</reference>
<keyword evidence="1" id="KW-0479">Metal-binding</keyword>
<sequence length="367" mass="40283">MPTAVRAVYPIEPFPSNLETHPLLVIDYTKIASRDQAEIEQLYKACTSIGFFYLKNHGVDPEPMFAVGEDTFDLPLDYLDQFEQGNAGMSAGFKRAGAVNVDAKGNTDTVMFMNINKHDALNYPDVYQRTYPSTCVDNMATIRSFVRQADSVLKDVMKALESSLELPEGTFDKLHTDKEVSGSEARVIKKAVPGEQGYRAEGVGENNEPAAAIGAHTDFGSLSMLHGRGTGGLQVLTPGSSKWVHIKPLAGHAVVNVGDTLSVYTGGIFRSNIHRVIPPPPPQDKYTRWSLVYFIRPTFEAALFPLSDLSPKIARAAAENPIMKAIEPGQTAGSWFKRRITNQRAENRKGPETWTQSRGTEHTPTAA</sequence>
<dbReference type="STRING" id="289078.A0A2X0LKC1"/>
<feature type="domain" description="Fe2OG dioxygenase" evidence="3">
    <location>
        <begin position="189"/>
        <end position="297"/>
    </location>
</feature>